<dbReference type="InterPro" id="IPR013783">
    <property type="entry name" value="Ig-like_fold"/>
</dbReference>
<dbReference type="Proteomes" id="UP001597052">
    <property type="component" value="Unassembled WGS sequence"/>
</dbReference>
<sequence>MKRRNFILGGGALITISGSLTATSAGFADSVSSTSDFRVVPYRANTYDASSFDIEPGTENTESTHSWEMEITTGETIDRIEADYEFDTDRASFDLLTDAEVTVEFYDTSTGNPRFETVSLDAADYTGPTATFDITDDATIDGEARVTIGDAQNGNAGIVNPGSGTYEPTLTFFKSDGDRFRIRATLTTSTGDGVFEISNLSTPSEVPVGDEITITFDVTNTGEGTDTRDVDLNIDGSTEKSTDYTLDPTETTSGSFTYTGQSGDKPDFVAEVAGDTAQQSDPITVTGGWSLSLTKSGNGSIHTWSTPGIDFDEDVDSITIGYPSDVFRKSLNFNESDPTVTIDLTNTNDVTILEETTSNGGHTATWDLADGTEDTSIDGDAEITIDRLRDPKNGGEYQADIEIVGVDGGTITDTISFTL</sequence>
<organism evidence="2 3">
    <name type="scientific">Halohasta litorea</name>
    <dbReference type="NCBI Taxonomy" id="869891"/>
    <lineage>
        <taxon>Archaea</taxon>
        <taxon>Methanobacteriati</taxon>
        <taxon>Methanobacteriota</taxon>
        <taxon>Stenosarchaea group</taxon>
        <taxon>Halobacteria</taxon>
        <taxon>Halobacteriales</taxon>
        <taxon>Haloferacaceae</taxon>
        <taxon>Halohasta</taxon>
    </lineage>
</organism>
<evidence type="ECO:0000256" key="1">
    <source>
        <dbReference type="SAM" id="MobiDB-lite"/>
    </source>
</evidence>
<comment type="caution">
    <text evidence="2">The sequence shown here is derived from an EMBL/GenBank/DDBJ whole genome shotgun (WGS) entry which is preliminary data.</text>
</comment>
<dbReference type="AlphaFoldDB" id="A0ABD6D812"/>
<accession>A0ABD6D812</accession>
<gene>
    <name evidence="2" type="ORF">ACFSBW_06045</name>
</gene>
<keyword evidence="3" id="KW-1185">Reference proteome</keyword>
<proteinExistence type="predicted"/>
<protein>
    <recommendedName>
        <fullName evidence="4">CARDB protein</fullName>
    </recommendedName>
</protein>
<reference evidence="2 3" key="1">
    <citation type="journal article" date="2019" name="Int. J. Syst. Evol. Microbiol.">
        <title>The Global Catalogue of Microorganisms (GCM) 10K type strain sequencing project: providing services to taxonomists for standard genome sequencing and annotation.</title>
        <authorList>
            <consortium name="The Broad Institute Genomics Platform"/>
            <consortium name="The Broad Institute Genome Sequencing Center for Infectious Disease"/>
            <person name="Wu L."/>
            <person name="Ma J."/>
        </authorList>
    </citation>
    <scope>NUCLEOTIDE SEQUENCE [LARGE SCALE GENOMIC DNA]</scope>
    <source>
        <strain evidence="2 3">CGMCC 1.10593</strain>
    </source>
</reference>
<evidence type="ECO:0000313" key="3">
    <source>
        <dbReference type="Proteomes" id="UP001597052"/>
    </source>
</evidence>
<evidence type="ECO:0000313" key="2">
    <source>
        <dbReference type="EMBL" id="MFD1641435.1"/>
    </source>
</evidence>
<dbReference type="Gene3D" id="2.60.40.10">
    <property type="entry name" value="Immunoglobulins"/>
    <property type="match status" value="1"/>
</dbReference>
<dbReference type="EMBL" id="JBHUDM010000001">
    <property type="protein sequence ID" value="MFD1641435.1"/>
    <property type="molecule type" value="Genomic_DNA"/>
</dbReference>
<dbReference type="RefSeq" id="WP_256395132.1">
    <property type="nucleotide sequence ID" value="NZ_JANHDJ010000001.1"/>
</dbReference>
<name>A0ABD6D812_9EURY</name>
<feature type="region of interest" description="Disordered" evidence="1">
    <location>
        <begin position="236"/>
        <end position="255"/>
    </location>
</feature>
<evidence type="ECO:0008006" key="4">
    <source>
        <dbReference type="Google" id="ProtNLM"/>
    </source>
</evidence>